<gene>
    <name evidence="14" type="ORF">C1I93_01170</name>
</gene>
<dbReference type="PANTHER" id="PTHR43562">
    <property type="entry name" value="NAPA-TYPE SODIUM/HYDROGEN ANTIPORTER"/>
    <property type="match status" value="1"/>
</dbReference>
<keyword evidence="8" id="KW-0406">Ion transport</keyword>
<dbReference type="Proteomes" id="UP000248627">
    <property type="component" value="Unassembled WGS sequence"/>
</dbReference>
<keyword evidence="15" id="KW-1185">Reference proteome</keyword>
<evidence type="ECO:0000256" key="8">
    <source>
        <dbReference type="ARBA" id="ARBA00023065"/>
    </source>
</evidence>
<feature type="region of interest" description="Disordered" evidence="11">
    <location>
        <begin position="1"/>
        <end position="29"/>
    </location>
</feature>
<evidence type="ECO:0000256" key="6">
    <source>
        <dbReference type="ARBA" id="ARBA00022989"/>
    </source>
</evidence>
<dbReference type="Pfam" id="PF00999">
    <property type="entry name" value="Na_H_Exchanger"/>
    <property type="match status" value="1"/>
</dbReference>
<organism evidence="14 15">
    <name type="scientific">Micromonospora endophytica</name>
    <dbReference type="NCBI Taxonomy" id="515350"/>
    <lineage>
        <taxon>Bacteria</taxon>
        <taxon>Bacillati</taxon>
        <taxon>Actinomycetota</taxon>
        <taxon>Actinomycetes</taxon>
        <taxon>Micromonosporales</taxon>
        <taxon>Micromonosporaceae</taxon>
        <taxon>Micromonospora</taxon>
    </lineage>
</organism>
<dbReference type="GO" id="GO:0006814">
    <property type="term" value="P:sodium ion transport"/>
    <property type="evidence" value="ECO:0007669"/>
    <property type="project" value="UniProtKB-KW"/>
</dbReference>
<feature type="transmembrane region" description="Helical" evidence="12">
    <location>
        <begin position="109"/>
        <end position="129"/>
    </location>
</feature>
<evidence type="ECO:0000256" key="1">
    <source>
        <dbReference type="ARBA" id="ARBA00004141"/>
    </source>
</evidence>
<evidence type="ECO:0000256" key="2">
    <source>
        <dbReference type="ARBA" id="ARBA00005551"/>
    </source>
</evidence>
<evidence type="ECO:0000256" key="4">
    <source>
        <dbReference type="ARBA" id="ARBA00022449"/>
    </source>
</evidence>
<comment type="similarity">
    <text evidence="2">Belongs to the monovalent cation:proton antiporter 2 (CPA2) transporter (TC 2.A.37) family.</text>
</comment>
<evidence type="ECO:0000256" key="12">
    <source>
        <dbReference type="SAM" id="Phobius"/>
    </source>
</evidence>
<evidence type="ECO:0000256" key="10">
    <source>
        <dbReference type="ARBA" id="ARBA00023201"/>
    </source>
</evidence>
<dbReference type="GO" id="GO:0015297">
    <property type="term" value="F:antiporter activity"/>
    <property type="evidence" value="ECO:0007669"/>
    <property type="project" value="UniProtKB-KW"/>
</dbReference>
<keyword evidence="10" id="KW-0739">Sodium transport</keyword>
<feature type="domain" description="Cation/H+ exchanger transmembrane" evidence="13">
    <location>
        <begin position="39"/>
        <end position="226"/>
    </location>
</feature>
<dbReference type="InterPro" id="IPR006153">
    <property type="entry name" value="Cation/H_exchanger_TM"/>
</dbReference>
<dbReference type="InterPro" id="IPR038770">
    <property type="entry name" value="Na+/solute_symporter_sf"/>
</dbReference>
<proteinExistence type="inferred from homology"/>
<keyword evidence="4" id="KW-0050">Antiport</keyword>
<evidence type="ECO:0000256" key="3">
    <source>
        <dbReference type="ARBA" id="ARBA00022448"/>
    </source>
</evidence>
<dbReference type="OrthoDB" id="9793589at2"/>
<evidence type="ECO:0000256" key="9">
    <source>
        <dbReference type="ARBA" id="ARBA00023136"/>
    </source>
</evidence>
<feature type="transmembrane region" description="Helical" evidence="12">
    <location>
        <begin position="206"/>
        <end position="228"/>
    </location>
</feature>
<evidence type="ECO:0000313" key="15">
    <source>
        <dbReference type="Proteomes" id="UP000248627"/>
    </source>
</evidence>
<accession>A0A2W2DMG8</accession>
<dbReference type="EMBL" id="POTX01000003">
    <property type="protein sequence ID" value="PZG00938.1"/>
    <property type="molecule type" value="Genomic_DNA"/>
</dbReference>
<feature type="transmembrane region" description="Helical" evidence="12">
    <location>
        <begin position="141"/>
        <end position="163"/>
    </location>
</feature>
<comment type="caution">
    <text evidence="14">The sequence shown here is derived from an EMBL/GenBank/DDBJ whole genome shotgun (WGS) entry which is preliminary data.</text>
</comment>
<keyword evidence="5 12" id="KW-0812">Transmembrane</keyword>
<evidence type="ECO:0000256" key="7">
    <source>
        <dbReference type="ARBA" id="ARBA00023053"/>
    </source>
</evidence>
<protein>
    <recommendedName>
        <fullName evidence="13">Cation/H+ exchanger transmembrane domain-containing protein</fullName>
    </recommendedName>
</protein>
<feature type="transmembrane region" description="Helical" evidence="12">
    <location>
        <begin position="175"/>
        <end position="200"/>
    </location>
</feature>
<evidence type="ECO:0000313" key="14">
    <source>
        <dbReference type="EMBL" id="PZG00938.1"/>
    </source>
</evidence>
<evidence type="ECO:0000256" key="5">
    <source>
        <dbReference type="ARBA" id="ARBA00022692"/>
    </source>
</evidence>
<evidence type="ECO:0000256" key="11">
    <source>
        <dbReference type="SAM" id="MobiDB-lite"/>
    </source>
</evidence>
<keyword evidence="3" id="KW-0813">Transport</keyword>
<dbReference type="Gene3D" id="1.20.1530.20">
    <property type="match status" value="1"/>
</dbReference>
<dbReference type="GO" id="GO:1902600">
    <property type="term" value="P:proton transmembrane transport"/>
    <property type="evidence" value="ECO:0007669"/>
    <property type="project" value="InterPro"/>
</dbReference>
<dbReference type="AlphaFoldDB" id="A0A2W2DMG8"/>
<dbReference type="GO" id="GO:0016020">
    <property type="term" value="C:membrane"/>
    <property type="evidence" value="ECO:0007669"/>
    <property type="project" value="UniProtKB-SubCell"/>
</dbReference>
<comment type="subcellular location">
    <subcellularLocation>
        <location evidence="1">Membrane</location>
        <topology evidence="1">Multi-pass membrane protein</topology>
    </subcellularLocation>
</comment>
<sequence length="250" mass="26102">MQAGWTRRPGLVDGRRRAGTSLRHRGPLPPADAGRAVPVFAYLVARPVIRRVLKTVSRSPEPGVVAATVTVLLLLSAAGTHALGLEAILGTFVAGILIGTYPLREEQLAPLRTCAMSVLAPIFFATAGLRIDLTALARPPVALAAVAVILLAIIAKTLGAYLGARLCHLGHWHGLALGAGLNARGVVEIVVAMVGLNLGVISGDMYTVIVLMALITSLTAPPALRFAVRRMPPQRPRAAAAVLAGRQTRA</sequence>
<dbReference type="PANTHER" id="PTHR43562:SF3">
    <property type="entry name" value="SODIUM ION_PROTON EXCHANGER (EUROFUNG)"/>
    <property type="match status" value="1"/>
</dbReference>
<feature type="transmembrane region" description="Helical" evidence="12">
    <location>
        <begin position="64"/>
        <end position="97"/>
    </location>
</feature>
<keyword evidence="7" id="KW-0915">Sodium</keyword>
<name>A0A2W2DMG8_9ACTN</name>
<reference evidence="14 15" key="1">
    <citation type="submission" date="2018-01" db="EMBL/GenBank/DDBJ databases">
        <title>Draft genome sequence of Jishengella endophytica.</title>
        <authorList>
            <person name="Sahin N."/>
            <person name="Ay H."/>
            <person name="Saygin H."/>
        </authorList>
    </citation>
    <scope>NUCLEOTIDE SEQUENCE [LARGE SCALE GENOMIC DNA]</scope>
    <source>
        <strain evidence="14 15">DSM 45430</strain>
    </source>
</reference>
<keyword evidence="9 12" id="KW-0472">Membrane</keyword>
<keyword evidence="6 12" id="KW-1133">Transmembrane helix</keyword>
<evidence type="ECO:0000259" key="13">
    <source>
        <dbReference type="Pfam" id="PF00999"/>
    </source>
</evidence>